<keyword evidence="2" id="KW-1133">Transmembrane helix</keyword>
<name>A0AAV3Q2I6_LITER</name>
<dbReference type="PANTHER" id="PTHR34945:SF4">
    <property type="entry name" value="2-OXOGLUTARATE (2OG) AND FE(II)-DEPENDENT OXYGENASE SUPERFAMILY PROTEIN"/>
    <property type="match status" value="1"/>
</dbReference>
<sequence length="338" mass="38145">MTIKHNPGERLSSAPPPSPIPTAHGSRSAVDPSTSELIEKLKKVPELILPNKAHRLASSSAPPHYSSPPDGNIIDYQWLRLKDYDAVNQVVRSAREIGTFMIYDHGIPTLDLQTISSFLGEANIENFGELSSNQCFWSFIYFHHQGHLRNVMGIENFQIFSQKIENAVRKLEEIAKDLLEVILIDQHSNRCNGSNLTILHKHFQFFDENHQANNYKDVQLHQQNSSTFALSLLLPLPPENEQLPLTSDTVFVTIGEQLTEWSLLKEYNNNTEAAAGMPNNSKRKLSSSVQQSSFSIEMRWSLSNISNIQAKIRLISLTDQLVVVIIMVLLFNILGFIC</sequence>
<comment type="caution">
    <text evidence="3">The sequence shown here is derived from an EMBL/GenBank/DDBJ whole genome shotgun (WGS) entry which is preliminary data.</text>
</comment>
<evidence type="ECO:0000256" key="1">
    <source>
        <dbReference type="SAM" id="MobiDB-lite"/>
    </source>
</evidence>
<dbReference type="AlphaFoldDB" id="A0AAV3Q2I6"/>
<accession>A0AAV3Q2I6</accession>
<keyword evidence="4" id="KW-1185">Reference proteome</keyword>
<evidence type="ECO:0008006" key="5">
    <source>
        <dbReference type="Google" id="ProtNLM"/>
    </source>
</evidence>
<feature type="region of interest" description="Disordered" evidence="1">
    <location>
        <begin position="1"/>
        <end position="35"/>
    </location>
</feature>
<dbReference type="SUPFAM" id="SSF51197">
    <property type="entry name" value="Clavaminate synthase-like"/>
    <property type="match status" value="1"/>
</dbReference>
<gene>
    <name evidence="3" type="ORF">LIER_14946</name>
</gene>
<protein>
    <recommendedName>
        <fullName evidence="5">Non-haem dioxygenase N-terminal domain-containing protein</fullName>
    </recommendedName>
</protein>
<reference evidence="3 4" key="1">
    <citation type="submission" date="2024-01" db="EMBL/GenBank/DDBJ databases">
        <title>The complete chloroplast genome sequence of Lithospermum erythrorhizon: insights into the phylogenetic relationship among Boraginaceae species and the maternal lineages of purple gromwells.</title>
        <authorList>
            <person name="Okada T."/>
            <person name="Watanabe K."/>
        </authorList>
    </citation>
    <scope>NUCLEOTIDE SEQUENCE [LARGE SCALE GENOMIC DNA]</scope>
</reference>
<evidence type="ECO:0000313" key="3">
    <source>
        <dbReference type="EMBL" id="GAA0157748.1"/>
    </source>
</evidence>
<keyword evidence="2" id="KW-0812">Transmembrane</keyword>
<proteinExistence type="predicted"/>
<dbReference type="EMBL" id="BAABME010003175">
    <property type="protein sequence ID" value="GAA0157748.1"/>
    <property type="molecule type" value="Genomic_DNA"/>
</dbReference>
<evidence type="ECO:0000256" key="2">
    <source>
        <dbReference type="SAM" id="Phobius"/>
    </source>
</evidence>
<organism evidence="3 4">
    <name type="scientific">Lithospermum erythrorhizon</name>
    <name type="common">Purple gromwell</name>
    <name type="synonym">Lithospermum officinale var. erythrorhizon</name>
    <dbReference type="NCBI Taxonomy" id="34254"/>
    <lineage>
        <taxon>Eukaryota</taxon>
        <taxon>Viridiplantae</taxon>
        <taxon>Streptophyta</taxon>
        <taxon>Embryophyta</taxon>
        <taxon>Tracheophyta</taxon>
        <taxon>Spermatophyta</taxon>
        <taxon>Magnoliopsida</taxon>
        <taxon>eudicotyledons</taxon>
        <taxon>Gunneridae</taxon>
        <taxon>Pentapetalae</taxon>
        <taxon>asterids</taxon>
        <taxon>lamiids</taxon>
        <taxon>Boraginales</taxon>
        <taxon>Boraginaceae</taxon>
        <taxon>Boraginoideae</taxon>
        <taxon>Lithospermeae</taxon>
        <taxon>Lithospermum</taxon>
    </lineage>
</organism>
<dbReference type="PANTHER" id="PTHR34945">
    <property type="entry name" value="2-OXOGLUTARATE (2OG) AND FE(II)-DEPENDENT OXYGENASE SUPERFAMILY PROTEIN"/>
    <property type="match status" value="1"/>
</dbReference>
<feature type="transmembrane region" description="Helical" evidence="2">
    <location>
        <begin position="314"/>
        <end position="337"/>
    </location>
</feature>
<keyword evidence="2" id="KW-0472">Membrane</keyword>
<dbReference type="Proteomes" id="UP001454036">
    <property type="component" value="Unassembled WGS sequence"/>
</dbReference>
<evidence type="ECO:0000313" key="4">
    <source>
        <dbReference type="Proteomes" id="UP001454036"/>
    </source>
</evidence>